<proteinExistence type="predicted"/>
<keyword evidence="1" id="KW-0378">Hydrolase</keyword>
<sequence>MIKSKYDWKKMDVPSNPELAEQFTSQLGISEFIANILINRGIDNLDDAKHFLTPDITDLNDPFLLPDMQKTVERIQTAIASGEQITVYGDYDADGITSTTIMFEAIEDLGGNVDIYVPNRFSDGYGPNVKAFKNIINDGTTLIITVDNGVAGNKAIEEANKLGCDVIVTDHHDLPDVLPNAYAIVHPRVKTSDGNLYPFGMLSGAGVAFKVATALLDEVPYDLLDIASIGTVADVVSLTGENRVIVSFGIQAIQNTQRPGLLALLKQAKVNLGTFNEQDIGFALAPRLNSLGRMGDAKVGVDLLHTFDEEEAQEIAKFADKQNDERKEYVDNFFAESLKIIAADDKSKDAPVTVVVGKEWHQGVLGIVASRLVDQFQRPAIVLTTLADSDEIKGSGRSIPSFDLFNAIDPIRDKMVGFGGHHSAVGLTMPADQLDTLKSQLAKSAQEQGLDLTTKSTKMITSDINIDDVNYDFYEDLRKLAPFGEDNPEPVFEFKFSEIADVKRIGQDSSHLKFSIKGRKNQIGVIAFKLGYCADDLVDKSSTTKIIGVIGTNTWRNQTNLQIMVEDMRQVEQPVIDMRTNRLHTKMFNNSGTYVFFHQSIKQQLASVIPEDGHAYLFTDLVERQVHLDTVFIVDCPDDIEDLKAVLKNTTPNKTIFYLYKKQLVSKIGMPERQSYAKLFKFVSNHQDFDIVNQLSQAADGLKIDQRSLAFMIKVFLELGFVSRSGNVIRLNPAPESKQLQTAPSYQLREKQIDAEQHLLLANTSELVSFVSNYFETDERKKLNGN</sequence>
<dbReference type="Proteomes" id="UP001149860">
    <property type="component" value="Chromosome"/>
</dbReference>
<keyword evidence="1" id="KW-0269">Exonuclease</keyword>
<evidence type="ECO:0000313" key="1">
    <source>
        <dbReference type="EMBL" id="XFD39291.1"/>
    </source>
</evidence>
<keyword evidence="2" id="KW-1185">Reference proteome</keyword>
<protein>
    <submittedName>
        <fullName evidence="1">Single-stranded-DNA-specific exonuclease RecJ</fullName>
    </submittedName>
</protein>
<accession>A0ACD5DDQ9</accession>
<reference evidence="1" key="1">
    <citation type="submission" date="2024-08" db="EMBL/GenBank/DDBJ databases">
        <title>Lentilactobacillus sp. nov., isolated from tree bark.</title>
        <authorList>
            <person name="Phuengjayaem S."/>
            <person name="Tanasupawat S."/>
        </authorList>
    </citation>
    <scope>NUCLEOTIDE SEQUENCE</scope>
    <source>
        <strain evidence="1">SPB1-3</strain>
    </source>
</reference>
<organism evidence="1 2">
    <name type="scientific">Lentilactobacillus terminaliae</name>
    <dbReference type="NCBI Taxonomy" id="3003483"/>
    <lineage>
        <taxon>Bacteria</taxon>
        <taxon>Bacillati</taxon>
        <taxon>Bacillota</taxon>
        <taxon>Bacilli</taxon>
        <taxon>Lactobacillales</taxon>
        <taxon>Lactobacillaceae</taxon>
        <taxon>Lentilactobacillus</taxon>
    </lineage>
</organism>
<gene>
    <name evidence="1" type="primary">recJ</name>
    <name evidence="1" type="ORF">O0236_007665</name>
</gene>
<dbReference type="EMBL" id="CP168151">
    <property type="protein sequence ID" value="XFD39291.1"/>
    <property type="molecule type" value="Genomic_DNA"/>
</dbReference>
<name>A0ACD5DDQ9_9LACO</name>
<evidence type="ECO:0000313" key="2">
    <source>
        <dbReference type="Proteomes" id="UP001149860"/>
    </source>
</evidence>
<keyword evidence="1" id="KW-0540">Nuclease</keyword>